<dbReference type="KEGG" id="eaz:JHT90_14465"/>
<dbReference type="PANTHER" id="PTHR43046:SF2">
    <property type="entry name" value="8-OXO-DGTP DIPHOSPHATASE-RELATED"/>
    <property type="match status" value="1"/>
</dbReference>
<dbReference type="InterPro" id="IPR000086">
    <property type="entry name" value="NUDIX_hydrolase_dom"/>
</dbReference>
<keyword evidence="2" id="KW-0378">Hydrolase</keyword>
<proteinExistence type="predicted"/>
<accession>A0A974NFE6</accession>
<dbReference type="InterPro" id="IPR015797">
    <property type="entry name" value="NUDIX_hydrolase-like_dom_sf"/>
</dbReference>
<keyword evidence="5" id="KW-1185">Reference proteome</keyword>
<dbReference type="CDD" id="cd04690">
    <property type="entry name" value="NUDIX_Hydrolase"/>
    <property type="match status" value="1"/>
</dbReference>
<dbReference type="Gene3D" id="3.90.79.10">
    <property type="entry name" value="Nucleoside Triphosphate Pyrophosphohydrolase"/>
    <property type="match status" value="1"/>
</dbReference>
<evidence type="ECO:0000256" key="2">
    <source>
        <dbReference type="ARBA" id="ARBA00022801"/>
    </source>
</evidence>
<reference evidence="4 5" key="1">
    <citation type="submission" date="2021-01" db="EMBL/GenBank/DDBJ databases">
        <title>Entomomonas sp. F2A isolated from a house cricket (Acheta domesticus).</title>
        <authorList>
            <person name="Spergser J."/>
            <person name="Busse H.-J."/>
        </authorList>
    </citation>
    <scope>NUCLEOTIDE SEQUENCE [LARGE SCALE GENOMIC DNA]</scope>
    <source>
        <strain evidence="4 5">F2A</strain>
    </source>
</reference>
<evidence type="ECO:0000313" key="4">
    <source>
        <dbReference type="EMBL" id="QQP85553.1"/>
    </source>
</evidence>
<gene>
    <name evidence="4" type="ORF">JHT90_14465</name>
</gene>
<dbReference type="Pfam" id="PF00293">
    <property type="entry name" value="NUDIX"/>
    <property type="match status" value="1"/>
</dbReference>
<dbReference type="RefSeq" id="WP_201092308.1">
    <property type="nucleotide sequence ID" value="NZ_CP067393.1"/>
</dbReference>
<dbReference type="PROSITE" id="PS51462">
    <property type="entry name" value="NUDIX"/>
    <property type="match status" value="1"/>
</dbReference>
<comment type="cofactor">
    <cofactor evidence="1">
        <name>Mg(2+)</name>
        <dbReference type="ChEBI" id="CHEBI:18420"/>
    </cofactor>
</comment>
<feature type="domain" description="Nudix hydrolase" evidence="3">
    <location>
        <begin position="3"/>
        <end position="134"/>
    </location>
</feature>
<name>A0A974NFE6_9GAMM</name>
<sequence length="134" mass="15046">MSKIIYIAAACIIDPLNRLLVVRKYGSEIFMQPGGKIEQGEQPIETLIREIQEELQLVIPASLPEIVGSFVAPAANEPDHTVKAELFRIDLPYSPELQATAEIAEARWITYDDIADINMAPLMHTYVLPLWKKS</sequence>
<organism evidence="4 5">
    <name type="scientific">Entomomonas asaccharolytica</name>
    <dbReference type="NCBI Taxonomy" id="2785331"/>
    <lineage>
        <taxon>Bacteria</taxon>
        <taxon>Pseudomonadati</taxon>
        <taxon>Pseudomonadota</taxon>
        <taxon>Gammaproteobacteria</taxon>
        <taxon>Pseudomonadales</taxon>
        <taxon>Pseudomonadaceae</taxon>
        <taxon>Entomomonas</taxon>
    </lineage>
</organism>
<dbReference type="SUPFAM" id="SSF55811">
    <property type="entry name" value="Nudix"/>
    <property type="match status" value="1"/>
</dbReference>
<evidence type="ECO:0000256" key="1">
    <source>
        <dbReference type="ARBA" id="ARBA00001946"/>
    </source>
</evidence>
<evidence type="ECO:0000259" key="3">
    <source>
        <dbReference type="PROSITE" id="PS51462"/>
    </source>
</evidence>
<dbReference type="EMBL" id="CP067393">
    <property type="protein sequence ID" value="QQP85553.1"/>
    <property type="molecule type" value="Genomic_DNA"/>
</dbReference>
<dbReference type="GO" id="GO:0016787">
    <property type="term" value="F:hydrolase activity"/>
    <property type="evidence" value="ECO:0007669"/>
    <property type="project" value="UniProtKB-KW"/>
</dbReference>
<dbReference type="AlphaFoldDB" id="A0A974NFE6"/>
<dbReference type="PANTHER" id="PTHR43046">
    <property type="entry name" value="GDP-MANNOSE MANNOSYL HYDROLASE"/>
    <property type="match status" value="1"/>
</dbReference>
<dbReference type="Proteomes" id="UP000595278">
    <property type="component" value="Chromosome"/>
</dbReference>
<evidence type="ECO:0000313" key="5">
    <source>
        <dbReference type="Proteomes" id="UP000595278"/>
    </source>
</evidence>
<protein>
    <submittedName>
        <fullName evidence="4">NUDIX domain-containing protein</fullName>
    </submittedName>
</protein>